<dbReference type="Pfam" id="PF16900">
    <property type="entry name" value="REPA_OB_2"/>
    <property type="match status" value="1"/>
</dbReference>
<accession>A0AAN7H9N2</accession>
<dbReference type="CDD" id="cd04475">
    <property type="entry name" value="RPA1_DBD_B"/>
    <property type="match status" value="1"/>
</dbReference>
<dbReference type="GO" id="GO:0007004">
    <property type="term" value="P:telomere maintenance via telomerase"/>
    <property type="evidence" value="ECO:0007669"/>
    <property type="project" value="UniProtKB-ARBA"/>
</dbReference>
<dbReference type="FunFam" id="2.40.50.140:FF:000064">
    <property type="entry name" value="Replication protein A subunit"/>
    <property type="match status" value="1"/>
</dbReference>
<dbReference type="PANTHER" id="PTHR47165:SF4">
    <property type="entry name" value="OS03G0429900 PROTEIN"/>
    <property type="match status" value="1"/>
</dbReference>
<dbReference type="PROSITE" id="PS50250">
    <property type="entry name" value="PCI"/>
    <property type="match status" value="1"/>
</dbReference>
<dbReference type="InterPro" id="IPR004365">
    <property type="entry name" value="NA-bd_OB_tRNA"/>
</dbReference>
<protein>
    <recommendedName>
        <fullName evidence="9">Replication protein A subunit</fullName>
    </recommendedName>
</protein>
<comment type="subunit">
    <text evidence="9">Component of the heterotrimeric canonical replication protein A complex (RPA).</text>
</comment>
<dbReference type="GO" id="GO:0005662">
    <property type="term" value="C:DNA replication factor A complex"/>
    <property type="evidence" value="ECO:0007669"/>
    <property type="project" value="UniProtKB-ARBA"/>
</dbReference>
<evidence type="ECO:0000256" key="5">
    <source>
        <dbReference type="ARBA" id="ARBA00022771"/>
    </source>
</evidence>
<dbReference type="InterPro" id="IPR007199">
    <property type="entry name" value="Rep_factor-A_N"/>
</dbReference>
<dbReference type="FunFam" id="2.40.50.140:FF:000117">
    <property type="entry name" value="Replication protein A subunit"/>
    <property type="match status" value="1"/>
</dbReference>
<gene>
    <name evidence="12" type="ORF">C8A03DRAFT_16696</name>
</gene>
<evidence type="ECO:0000256" key="9">
    <source>
        <dbReference type="RuleBase" id="RU364130"/>
    </source>
</evidence>
<evidence type="ECO:0000256" key="4">
    <source>
        <dbReference type="ARBA" id="ARBA00022723"/>
    </source>
</evidence>
<evidence type="ECO:0000256" key="6">
    <source>
        <dbReference type="ARBA" id="ARBA00022833"/>
    </source>
</evidence>
<keyword evidence="5 9" id="KW-0863">Zinc-finger</keyword>
<keyword evidence="6 9" id="KW-0862">Zinc</keyword>
<dbReference type="Pfam" id="PF08646">
    <property type="entry name" value="Rep_fac-A_C"/>
    <property type="match status" value="1"/>
</dbReference>
<dbReference type="Gene3D" id="2.40.50.140">
    <property type="entry name" value="Nucleic acid-binding proteins"/>
    <property type="match status" value="4"/>
</dbReference>
<keyword evidence="8 9" id="KW-0539">Nucleus</keyword>
<dbReference type="CDD" id="cd04477">
    <property type="entry name" value="RPA1N"/>
    <property type="match status" value="1"/>
</dbReference>
<dbReference type="GO" id="GO:0000781">
    <property type="term" value="C:chromosome, telomeric region"/>
    <property type="evidence" value="ECO:0007669"/>
    <property type="project" value="UniProtKB-ARBA"/>
</dbReference>
<dbReference type="EMBL" id="MU860178">
    <property type="protein sequence ID" value="KAK4236672.1"/>
    <property type="molecule type" value="Genomic_DNA"/>
</dbReference>
<dbReference type="InterPro" id="IPR047192">
    <property type="entry name" value="Euk_RPA1_DBD_C"/>
</dbReference>
<dbReference type="GO" id="GO:0006281">
    <property type="term" value="P:DNA repair"/>
    <property type="evidence" value="ECO:0007669"/>
    <property type="project" value="InterPro"/>
</dbReference>
<comment type="caution">
    <text evidence="12">The sequence shown here is derived from an EMBL/GenBank/DDBJ whole genome shotgun (WGS) entry which is preliminary data.</text>
</comment>
<evidence type="ECO:0000313" key="13">
    <source>
        <dbReference type="Proteomes" id="UP001303760"/>
    </source>
</evidence>
<evidence type="ECO:0000256" key="2">
    <source>
        <dbReference type="ARBA" id="ARBA00005690"/>
    </source>
</evidence>
<dbReference type="GO" id="GO:0006310">
    <property type="term" value="P:DNA recombination"/>
    <property type="evidence" value="ECO:0007669"/>
    <property type="project" value="InterPro"/>
</dbReference>
<dbReference type="GO" id="GO:0006260">
    <property type="term" value="P:DNA replication"/>
    <property type="evidence" value="ECO:0007669"/>
    <property type="project" value="UniProtKB-KW"/>
</dbReference>
<evidence type="ECO:0000259" key="11">
    <source>
        <dbReference type="PROSITE" id="PS50250"/>
    </source>
</evidence>
<feature type="compositionally biased region" description="Polar residues" evidence="10">
    <location>
        <begin position="150"/>
        <end position="166"/>
    </location>
</feature>
<dbReference type="SUPFAM" id="SSF50249">
    <property type="entry name" value="Nucleic acid-binding proteins"/>
    <property type="match status" value="4"/>
</dbReference>
<evidence type="ECO:0000256" key="1">
    <source>
        <dbReference type="ARBA" id="ARBA00004123"/>
    </source>
</evidence>
<evidence type="ECO:0000256" key="10">
    <source>
        <dbReference type="SAM" id="MobiDB-lite"/>
    </source>
</evidence>
<dbReference type="GO" id="GO:0003697">
    <property type="term" value="F:single-stranded DNA binding"/>
    <property type="evidence" value="ECO:0007669"/>
    <property type="project" value="UniProtKB-ARBA"/>
</dbReference>
<keyword evidence="3 9" id="KW-0235">DNA replication</keyword>
<dbReference type="FunFam" id="2.40.50.140:FF:000090">
    <property type="entry name" value="Replication protein A subunit"/>
    <property type="match status" value="1"/>
</dbReference>
<sequence>MAEQHITQGAIDAIFNDPDRAAAQFPVPVLQCLQLKTLEAKQGGPGGGVQRYRIILSDIRNYVQCMLATQANHVVHSGQLDRGSIVRLKQYQAQSLKGKNVMIVLDLEVIPELGNPEKIGDPKGLEVKNEQPHSTTIGGAGFYGVKSEPAQESKSQVQRQLASTSNRGGGGGGGSHHGGSTIYPIEALSPYANKWTIKVRVTSKSDIRTWHKASGDGKLFSVNLLDESGEIRATGFNDQVDQFYDLLQEGNVYYISTPCKVGLAKKQFSNLPNDYELVLERDTVIEKAEDQSSVPQVRFNFCSIQELQDVEKDATVDVIGVLKEVSDVEQITSKTTQKGYDKRELTLVDNTGYSVRVTVWGKTATEFDANPESIVAFKGTRVSDFNGRSLSLLSSGTMAIDPDIPEAHKLKGWYDSNGRNETFATHSNLSSVGAATGRKDDTKTIGQVKAENLGLEDTAYFNIKATVVYIRQENFAYPACPIEGCNKKVTETSEGWRCERHNVNHERPQYRYIMLINASDHTGNISLSCFDDSARVIMGGKTADELMEMQAIDDKDGLDRAFEAANCRKWAFRCRAKMETYGDQPRLRYQVMSVSPLDYRAEGHKLAELIKQMSICNSLEGVRRQRVGLPNGDCSLVGNMSGASRSRATLPTLSRTCHSSGQDLLMDQAASVLLNFQPPGGFADDAQYHSAAQAHSQKVDKLAASPDFKNYAAQLLDHINPALNSISYLSLLIAVRAANSLPQADLLAKISVFLCTFDARQIRYRSKAFSVVLDWLSSGSLFPASVAVELLTTALLRLDPTGSVLTSHHVALVKLAYTTDNVEPAVPLLEKDVVFYPGVKGLLETRPLSDPDLPPAVYMTRESGLQKLLSHSDILEYDLLRALCFIQRRAWRQAFDALERVITYPARDSHSCSKIMVEAYNKWILVGLLLNGKVPSMPATVAAGAQKALAALGKPYQSIGKAFEENTAESLKAEFESLSPQFFSQENNLSLMRLVIQHYQRWQILNMRQVYTKISLEQIRMRTQSAETAAPLATEAEIEKLVQEMIDEGMLSGVIERPDGGPAHLTFLSPNEELSEAEFAQKMLRTAQRLKELEPLVKAANERLGTSRDYIRYLVGQQKKDKEGWRDYDASFMNQVEDEDLMTGVVAGY</sequence>
<evidence type="ECO:0000313" key="12">
    <source>
        <dbReference type="EMBL" id="KAK4236672.1"/>
    </source>
</evidence>
<evidence type="ECO:0000256" key="7">
    <source>
        <dbReference type="ARBA" id="ARBA00023125"/>
    </source>
</evidence>
<feature type="region of interest" description="Disordered" evidence="10">
    <location>
        <begin position="142"/>
        <end position="179"/>
    </location>
</feature>
<dbReference type="InterPro" id="IPR012340">
    <property type="entry name" value="NA-bd_OB-fold"/>
</dbReference>
<feature type="domain" description="PCI" evidence="11">
    <location>
        <begin position="893"/>
        <end position="1069"/>
    </location>
</feature>
<comment type="subcellular location">
    <subcellularLocation>
        <location evidence="1 9">Nucleus</location>
    </subcellularLocation>
</comment>
<organism evidence="12 13">
    <name type="scientific">Achaetomium macrosporum</name>
    <dbReference type="NCBI Taxonomy" id="79813"/>
    <lineage>
        <taxon>Eukaryota</taxon>
        <taxon>Fungi</taxon>
        <taxon>Dikarya</taxon>
        <taxon>Ascomycota</taxon>
        <taxon>Pezizomycotina</taxon>
        <taxon>Sordariomycetes</taxon>
        <taxon>Sordariomycetidae</taxon>
        <taxon>Sordariales</taxon>
        <taxon>Chaetomiaceae</taxon>
        <taxon>Achaetomium</taxon>
    </lineage>
</organism>
<comment type="function">
    <text evidence="9">As part of the replication protein A (RPA/RP-A), a single-stranded DNA-binding heterotrimeric complex, may play an essential role in DNA replication, recombination and repair. Binds and stabilizes single-stranded DNA intermediates, preventing complementary DNA reannealing and recruiting different proteins involved in DNA metabolism.</text>
</comment>
<keyword evidence="7 9" id="KW-0238">DNA-binding</keyword>
<dbReference type="InterPro" id="IPR004591">
    <property type="entry name" value="Rfa1"/>
</dbReference>
<dbReference type="AlphaFoldDB" id="A0AAN7H9N2"/>
<proteinExistence type="inferred from homology"/>
<dbReference type="Proteomes" id="UP001303760">
    <property type="component" value="Unassembled WGS sequence"/>
</dbReference>
<dbReference type="CDD" id="cd04476">
    <property type="entry name" value="RPA1_DBD_C"/>
    <property type="match status" value="1"/>
</dbReference>
<dbReference type="Pfam" id="PF01336">
    <property type="entry name" value="tRNA_anti-codon"/>
    <property type="match status" value="1"/>
</dbReference>
<dbReference type="InterPro" id="IPR013955">
    <property type="entry name" value="Rep_factor-A_C"/>
</dbReference>
<dbReference type="Pfam" id="PF22788">
    <property type="entry name" value="COP9_hel_rpt"/>
    <property type="match status" value="2"/>
</dbReference>
<evidence type="ECO:0000256" key="8">
    <source>
        <dbReference type="ARBA" id="ARBA00023242"/>
    </source>
</evidence>
<dbReference type="PANTHER" id="PTHR47165">
    <property type="entry name" value="OS03G0429900 PROTEIN"/>
    <property type="match status" value="1"/>
</dbReference>
<dbReference type="CDD" id="cd04474">
    <property type="entry name" value="RPA1_DBD_A"/>
    <property type="match status" value="1"/>
</dbReference>
<keyword evidence="4 9" id="KW-0479">Metal-binding</keyword>
<dbReference type="GO" id="GO:0008270">
    <property type="term" value="F:zinc ion binding"/>
    <property type="evidence" value="ECO:0007669"/>
    <property type="project" value="UniProtKB-KW"/>
</dbReference>
<evidence type="ECO:0000256" key="3">
    <source>
        <dbReference type="ARBA" id="ARBA00022705"/>
    </source>
</evidence>
<name>A0AAN7H9N2_9PEZI</name>
<comment type="similarity">
    <text evidence="2 9">Belongs to the replication factor A protein 1 family.</text>
</comment>
<dbReference type="Pfam" id="PF04057">
    <property type="entry name" value="Rep-A_N"/>
    <property type="match status" value="1"/>
</dbReference>
<dbReference type="InterPro" id="IPR055089">
    <property type="entry name" value="COP9_N"/>
</dbReference>
<dbReference type="InterPro" id="IPR000717">
    <property type="entry name" value="PCI_dom"/>
</dbReference>
<dbReference type="InterPro" id="IPR031657">
    <property type="entry name" value="REPA_OB_2"/>
</dbReference>
<reference evidence="12" key="1">
    <citation type="journal article" date="2023" name="Mol. Phylogenet. Evol.">
        <title>Genome-scale phylogeny and comparative genomics of the fungal order Sordariales.</title>
        <authorList>
            <person name="Hensen N."/>
            <person name="Bonometti L."/>
            <person name="Westerberg I."/>
            <person name="Brannstrom I.O."/>
            <person name="Guillou S."/>
            <person name="Cros-Aarteil S."/>
            <person name="Calhoun S."/>
            <person name="Haridas S."/>
            <person name="Kuo A."/>
            <person name="Mondo S."/>
            <person name="Pangilinan J."/>
            <person name="Riley R."/>
            <person name="LaButti K."/>
            <person name="Andreopoulos B."/>
            <person name="Lipzen A."/>
            <person name="Chen C."/>
            <person name="Yan M."/>
            <person name="Daum C."/>
            <person name="Ng V."/>
            <person name="Clum A."/>
            <person name="Steindorff A."/>
            <person name="Ohm R.A."/>
            <person name="Martin F."/>
            <person name="Silar P."/>
            <person name="Natvig D.O."/>
            <person name="Lalanne C."/>
            <person name="Gautier V."/>
            <person name="Ament-Velasquez S.L."/>
            <person name="Kruys A."/>
            <person name="Hutchinson M.I."/>
            <person name="Powell A.J."/>
            <person name="Barry K."/>
            <person name="Miller A.N."/>
            <person name="Grigoriev I.V."/>
            <person name="Debuchy R."/>
            <person name="Gladieux P."/>
            <person name="Hiltunen Thoren M."/>
            <person name="Johannesson H."/>
        </authorList>
    </citation>
    <scope>NUCLEOTIDE SEQUENCE</scope>
    <source>
        <strain evidence="12">CBS 532.94</strain>
    </source>
</reference>
<dbReference type="FunFam" id="2.40.50.140:FF:000041">
    <property type="entry name" value="Replication protein A subunit"/>
    <property type="match status" value="1"/>
</dbReference>
<feature type="compositionally biased region" description="Gly residues" evidence="10">
    <location>
        <begin position="167"/>
        <end position="177"/>
    </location>
</feature>
<keyword evidence="13" id="KW-1185">Reference proteome</keyword>
<dbReference type="NCBIfam" id="TIGR00617">
    <property type="entry name" value="rpa1"/>
    <property type="match status" value="1"/>
</dbReference>
<reference evidence="12" key="2">
    <citation type="submission" date="2023-05" db="EMBL/GenBank/DDBJ databases">
        <authorList>
            <consortium name="Lawrence Berkeley National Laboratory"/>
            <person name="Steindorff A."/>
            <person name="Hensen N."/>
            <person name="Bonometti L."/>
            <person name="Westerberg I."/>
            <person name="Brannstrom I.O."/>
            <person name="Guillou S."/>
            <person name="Cros-Aarteil S."/>
            <person name="Calhoun S."/>
            <person name="Haridas S."/>
            <person name="Kuo A."/>
            <person name="Mondo S."/>
            <person name="Pangilinan J."/>
            <person name="Riley R."/>
            <person name="Labutti K."/>
            <person name="Andreopoulos B."/>
            <person name="Lipzen A."/>
            <person name="Chen C."/>
            <person name="Yanf M."/>
            <person name="Daum C."/>
            <person name="Ng V."/>
            <person name="Clum A."/>
            <person name="Ohm R."/>
            <person name="Martin F."/>
            <person name="Silar P."/>
            <person name="Natvig D."/>
            <person name="Lalanne C."/>
            <person name="Gautier V."/>
            <person name="Ament-Velasquez S.L."/>
            <person name="Kruys A."/>
            <person name="Hutchinson M.I."/>
            <person name="Powell A.J."/>
            <person name="Barry K."/>
            <person name="Miller A.N."/>
            <person name="Grigoriev I.V."/>
            <person name="Debuchy R."/>
            <person name="Gladieux P."/>
            <person name="Thoren M.H."/>
            <person name="Johannesson H."/>
        </authorList>
    </citation>
    <scope>NUCLEOTIDE SEQUENCE</scope>
    <source>
        <strain evidence="12">CBS 532.94</strain>
    </source>
</reference>